<evidence type="ECO:0000313" key="2">
    <source>
        <dbReference type="EMBL" id="CAB4195528.1"/>
    </source>
</evidence>
<reference evidence="1" key="1">
    <citation type="submission" date="2020-05" db="EMBL/GenBank/DDBJ databases">
        <authorList>
            <person name="Chiriac C."/>
            <person name="Salcher M."/>
            <person name="Ghai R."/>
            <person name="Kavagutti S V."/>
        </authorList>
    </citation>
    <scope>NUCLEOTIDE SEQUENCE</scope>
</reference>
<proteinExistence type="predicted"/>
<dbReference type="EMBL" id="LR797238">
    <property type="protein sequence ID" value="CAB4195528.1"/>
    <property type="molecule type" value="Genomic_DNA"/>
</dbReference>
<organism evidence="1">
    <name type="scientific">uncultured Caudovirales phage</name>
    <dbReference type="NCBI Taxonomy" id="2100421"/>
    <lineage>
        <taxon>Viruses</taxon>
        <taxon>Duplodnaviria</taxon>
        <taxon>Heunggongvirae</taxon>
        <taxon>Uroviricota</taxon>
        <taxon>Caudoviricetes</taxon>
        <taxon>Peduoviridae</taxon>
        <taxon>Maltschvirus</taxon>
        <taxon>Maltschvirus maltsch</taxon>
    </lineage>
</organism>
<evidence type="ECO:0000313" key="1">
    <source>
        <dbReference type="EMBL" id="CAB4189881.1"/>
    </source>
</evidence>
<name>A0A6J5R8K5_9CAUD</name>
<dbReference type="EMBL" id="LR797352">
    <property type="protein sequence ID" value="CAB4204922.1"/>
    <property type="molecule type" value="Genomic_DNA"/>
</dbReference>
<gene>
    <name evidence="1" type="ORF">UFOVP1195_21</name>
    <name evidence="2" type="ORF">UFOVP1288_21</name>
    <name evidence="3" type="ORF">UFOVP1409_21</name>
</gene>
<sequence>MRATSSRRGRTNELVVLKNMGLLVRDAVSNTPCGFRDISFGGTCPQVGPRCGSFNYPALRVLAFGAGVEIPEMIYHPTYIEVKAVRLIGGKTLDAVKNLEESLAKCTVADPDLLNKIFTSQRKLYREAVKAARKAGWTLER</sequence>
<dbReference type="EMBL" id="LR797149">
    <property type="protein sequence ID" value="CAB4189881.1"/>
    <property type="molecule type" value="Genomic_DNA"/>
</dbReference>
<evidence type="ECO:0000313" key="3">
    <source>
        <dbReference type="EMBL" id="CAB4204922.1"/>
    </source>
</evidence>
<accession>A0A6J5R8K5</accession>
<protein>
    <submittedName>
        <fullName evidence="1">Uncharacterized protein</fullName>
    </submittedName>
</protein>